<feature type="domain" description="WYL" evidence="1">
    <location>
        <begin position="144"/>
        <end position="212"/>
    </location>
</feature>
<dbReference type="Pfam" id="PF25583">
    <property type="entry name" value="WCX"/>
    <property type="match status" value="1"/>
</dbReference>
<feature type="domain" description="WCX" evidence="2">
    <location>
        <begin position="241"/>
        <end position="317"/>
    </location>
</feature>
<dbReference type="RefSeq" id="WP_110301021.1">
    <property type="nucleotide sequence ID" value="NZ_FMYT01000004.1"/>
</dbReference>
<evidence type="ECO:0000313" key="4">
    <source>
        <dbReference type="EMBL" id="SDC32162.1"/>
    </source>
</evidence>
<dbReference type="AlphaFoldDB" id="A0A1G6KM22"/>
<reference evidence="3 5" key="2">
    <citation type="submission" date="2018-04" db="EMBL/GenBank/DDBJ databases">
        <title>Subsurface microbial communities from deep shales in Ohio and West Virginia, USA.</title>
        <authorList>
            <person name="Wrighton K."/>
        </authorList>
    </citation>
    <scope>NUCLEOTIDE SEQUENCE [LARGE SCALE GENOMIC DNA]</scope>
    <source>
        <strain evidence="3 5">MSL28</strain>
    </source>
</reference>
<gene>
    <name evidence="3" type="ORF">C8C78_12039</name>
    <name evidence="4" type="ORF">SAMN04488597_104171</name>
</gene>
<dbReference type="InterPro" id="IPR026881">
    <property type="entry name" value="WYL_dom"/>
</dbReference>
<dbReference type="Proteomes" id="UP000324896">
    <property type="component" value="Unassembled WGS sequence"/>
</dbReference>
<dbReference type="PANTHER" id="PTHR34580">
    <property type="match status" value="1"/>
</dbReference>
<organism evidence="4 6">
    <name type="scientific">Halanaerobium congolense</name>
    <dbReference type="NCBI Taxonomy" id="54121"/>
    <lineage>
        <taxon>Bacteria</taxon>
        <taxon>Bacillati</taxon>
        <taxon>Bacillota</taxon>
        <taxon>Clostridia</taxon>
        <taxon>Halanaerobiales</taxon>
        <taxon>Halanaerobiaceae</taxon>
        <taxon>Halanaerobium</taxon>
    </lineage>
</organism>
<evidence type="ECO:0000259" key="1">
    <source>
        <dbReference type="Pfam" id="PF13280"/>
    </source>
</evidence>
<reference evidence="4 6" key="1">
    <citation type="submission" date="2016-10" db="EMBL/GenBank/DDBJ databases">
        <authorList>
            <person name="Varghese N."/>
            <person name="Submissions S."/>
        </authorList>
    </citation>
    <scope>NUCLEOTIDE SEQUENCE [LARGE SCALE GENOMIC DNA]</scope>
    <source>
        <strain evidence="4 6">WG10</strain>
    </source>
</reference>
<dbReference type="GO" id="GO:0003677">
    <property type="term" value="F:DNA binding"/>
    <property type="evidence" value="ECO:0007669"/>
    <property type="project" value="UniProtKB-KW"/>
</dbReference>
<dbReference type="InterPro" id="IPR057727">
    <property type="entry name" value="WCX_dom"/>
</dbReference>
<evidence type="ECO:0000313" key="5">
    <source>
        <dbReference type="Proteomes" id="UP000247389"/>
    </source>
</evidence>
<evidence type="ECO:0000313" key="3">
    <source>
        <dbReference type="EMBL" id="PXV64039.1"/>
    </source>
</evidence>
<dbReference type="EMBL" id="QICM01000020">
    <property type="protein sequence ID" value="PXV64039.1"/>
    <property type="molecule type" value="Genomic_DNA"/>
</dbReference>
<dbReference type="Pfam" id="PF13280">
    <property type="entry name" value="WYL"/>
    <property type="match status" value="1"/>
</dbReference>
<dbReference type="Proteomes" id="UP000247389">
    <property type="component" value="Unassembled WGS sequence"/>
</dbReference>
<dbReference type="InterPro" id="IPR051534">
    <property type="entry name" value="CBASS_pafABC_assoc_protein"/>
</dbReference>
<dbReference type="EMBL" id="FMYT01000004">
    <property type="protein sequence ID" value="SDC32162.1"/>
    <property type="molecule type" value="Genomic_DNA"/>
</dbReference>
<evidence type="ECO:0000313" key="6">
    <source>
        <dbReference type="Proteomes" id="UP000324896"/>
    </source>
</evidence>
<dbReference type="PANTHER" id="PTHR34580:SF1">
    <property type="entry name" value="PROTEIN PAFC"/>
    <property type="match status" value="1"/>
</dbReference>
<protein>
    <submittedName>
        <fullName evidence="4">Predicted DNA-binding transcriptional regulator YafY, contains an HTH and WYL domains</fullName>
    </submittedName>
    <submittedName>
        <fullName evidence="3">Putative DNA-binding transcriptional regulator YafY</fullName>
    </submittedName>
</protein>
<sequence>MADKNRIFRIIKTIMLLNEPYKHWEAKDFAKYFSISERTFHRDKKIMEELGVPIYYDKHLKEYKILDNFRFKAPNLDQKETEAVLLAAKEYQNRSFPMKKELESGLAKVYNSLPEFLKNSMGSYIKNYEIISDPFVDLEEHQQKFEQLKKAINNENRILVNYYSMSSDQTTERKLDPYNLFFNNGAPYLYAFCHLREETRIFRIDRIKNIKITAEDFVLPDDFSLAEELDNAWGVEQGKEEMEVEVKFSGRAARFVPEYHWSDKQEIEELKENKIIFKVKTGSREEIKKWILGYGAEAEVLKPIDLREEMRQELEKMIKTYKKN</sequence>
<name>A0A1G6KM22_9FIRM</name>
<proteinExistence type="predicted"/>
<evidence type="ECO:0000259" key="2">
    <source>
        <dbReference type="Pfam" id="PF25583"/>
    </source>
</evidence>
<accession>A0A1G6KM22</accession>
<dbReference type="PROSITE" id="PS52050">
    <property type="entry name" value="WYL"/>
    <property type="match status" value="1"/>
</dbReference>
<keyword evidence="4" id="KW-0238">DNA-binding</keyword>